<dbReference type="EMBL" id="CM035428">
    <property type="protein sequence ID" value="KAH7300973.1"/>
    <property type="molecule type" value="Genomic_DNA"/>
</dbReference>
<reference evidence="13 14" key="1">
    <citation type="submission" date="2021-08" db="EMBL/GenBank/DDBJ databases">
        <title>WGS assembly of Ceratopteris richardii.</title>
        <authorList>
            <person name="Marchant D.B."/>
            <person name="Chen G."/>
            <person name="Jenkins J."/>
            <person name="Shu S."/>
            <person name="Leebens-Mack J."/>
            <person name="Grimwood J."/>
            <person name="Schmutz J."/>
            <person name="Soltis P."/>
            <person name="Soltis D."/>
            <person name="Chen Z.-H."/>
        </authorList>
    </citation>
    <scope>NUCLEOTIDE SEQUENCE [LARGE SCALE GENOMIC DNA]</scope>
    <source>
        <strain evidence="13">Whitten #5841</strain>
        <tissue evidence="13">Leaf</tissue>
    </source>
</reference>
<feature type="domain" description="Aspartate/glutamate/uridylate kinase" evidence="11">
    <location>
        <begin position="325"/>
        <end position="535"/>
    </location>
</feature>
<dbReference type="OMA" id="MSHWPWF"/>
<feature type="compositionally biased region" description="Polar residues" evidence="10">
    <location>
        <begin position="285"/>
        <end position="301"/>
    </location>
</feature>
<protein>
    <recommendedName>
        <fullName evidence="3">UMP kinase</fullName>
        <ecNumber evidence="3">2.7.4.22</ecNumber>
    </recommendedName>
    <alternativeName>
        <fullName evidence="9">Uridine monophosphate kinase</fullName>
    </alternativeName>
</protein>
<dbReference type="Pfam" id="PF00696">
    <property type="entry name" value="AA_kinase"/>
    <property type="match status" value="1"/>
</dbReference>
<dbReference type="Pfam" id="PF13837">
    <property type="entry name" value="Myb_DNA-bind_4"/>
    <property type="match status" value="1"/>
</dbReference>
<dbReference type="Proteomes" id="UP000825935">
    <property type="component" value="Chromosome 23"/>
</dbReference>
<dbReference type="HAMAP" id="MF_01220_B">
    <property type="entry name" value="PyrH_B"/>
    <property type="match status" value="1"/>
</dbReference>
<dbReference type="InterPro" id="IPR044822">
    <property type="entry name" value="Myb_DNA-bind_4"/>
</dbReference>
<accession>A0A8T2RZY5</accession>
<evidence type="ECO:0000256" key="4">
    <source>
        <dbReference type="ARBA" id="ARBA00022679"/>
    </source>
</evidence>
<keyword evidence="6" id="KW-0418">Kinase</keyword>
<dbReference type="CDD" id="cd04254">
    <property type="entry name" value="AAK_UMPK-PyrH-Ec"/>
    <property type="match status" value="1"/>
</dbReference>
<evidence type="ECO:0000256" key="7">
    <source>
        <dbReference type="ARBA" id="ARBA00022840"/>
    </source>
</evidence>
<feature type="region of interest" description="Disordered" evidence="10">
    <location>
        <begin position="280"/>
        <end position="301"/>
    </location>
</feature>
<dbReference type="GO" id="GO:0005737">
    <property type="term" value="C:cytoplasm"/>
    <property type="evidence" value="ECO:0007669"/>
    <property type="project" value="InterPro"/>
</dbReference>
<evidence type="ECO:0000256" key="10">
    <source>
        <dbReference type="SAM" id="MobiDB-lite"/>
    </source>
</evidence>
<dbReference type="GO" id="GO:0006225">
    <property type="term" value="P:UDP biosynthetic process"/>
    <property type="evidence" value="ECO:0007669"/>
    <property type="project" value="TreeGrafter"/>
</dbReference>
<feature type="compositionally biased region" description="Acidic residues" evidence="10">
    <location>
        <begin position="51"/>
        <end position="65"/>
    </location>
</feature>
<evidence type="ECO:0000313" key="13">
    <source>
        <dbReference type="EMBL" id="KAH7300973.1"/>
    </source>
</evidence>
<dbReference type="PANTHER" id="PTHR42833:SF4">
    <property type="entry name" value="URIDYLATE KINASE PUMPKIN, CHLOROPLASTIC"/>
    <property type="match status" value="1"/>
</dbReference>
<dbReference type="SUPFAM" id="SSF53633">
    <property type="entry name" value="Carbamate kinase-like"/>
    <property type="match status" value="1"/>
</dbReference>
<keyword evidence="14" id="KW-1185">Reference proteome</keyword>
<dbReference type="InterPro" id="IPR015963">
    <property type="entry name" value="Uridylate_kinase_bac"/>
</dbReference>
<evidence type="ECO:0000256" key="1">
    <source>
        <dbReference type="ARBA" id="ARBA00004791"/>
    </source>
</evidence>
<keyword evidence="8" id="KW-0665">Pyrimidine biosynthesis</keyword>
<organism evidence="13 14">
    <name type="scientific">Ceratopteris richardii</name>
    <name type="common">Triangle waterfern</name>
    <dbReference type="NCBI Taxonomy" id="49495"/>
    <lineage>
        <taxon>Eukaryota</taxon>
        <taxon>Viridiplantae</taxon>
        <taxon>Streptophyta</taxon>
        <taxon>Embryophyta</taxon>
        <taxon>Tracheophyta</taxon>
        <taxon>Polypodiopsida</taxon>
        <taxon>Polypodiidae</taxon>
        <taxon>Polypodiales</taxon>
        <taxon>Pteridineae</taxon>
        <taxon>Pteridaceae</taxon>
        <taxon>Parkerioideae</taxon>
        <taxon>Ceratopteris</taxon>
    </lineage>
</organism>
<dbReference type="OrthoDB" id="409889at2759"/>
<gene>
    <name evidence="13" type="ORF">KP509_23G006300</name>
</gene>
<sequence>MASDEDFILYDDSHSAGALAPCGRSDLGRAHSDEAESSQKLYSTNAAREDYSEEQEFGLAGPDDDADRLHHSKALEGLQGKGLDGLDGRLIAIQSQNLLACMNGGRTLRRPHQQDRGGNVPKRRERDEANDGANAYFKKGKAADAGNNKKDREEWSDGAISSLLDAYTIKYLQLNRGNLRGSDWEEVATIVSERAGGQKPAKTVDQCKNKVDSLKKRYKTEKNRTMLSNNGVTLSYWPWFKKVDQIVGAAPKLTVLSDEEKEHPSAVVGTIGSASKLPAMPSPNPHQHTITGSTPMQARRSQGPASVSLGFLNTQRKLSSSMRWKRVLLKVSGKSLMSDHAQNVDPEIIGVIGREVASATRLGIEVAIMVGGGNFFQGSTWISSGVLDRASADHIGMMATVMNSIFLQASLENAGVETRIQTAYKITEIAEPYIRHRAIRHLEKGRVVIFGAGIGNPYFTTDTAAALRAAEINAEVVLKATNFDGIFDSDPKLNAEAIVHDHISYGDAAAKGSAIIDISAITLCQENSIPVVIFNLNGPGNISKALSGERIGTYIDQTGPGHMYQ</sequence>
<evidence type="ECO:0000256" key="8">
    <source>
        <dbReference type="ARBA" id="ARBA00022975"/>
    </source>
</evidence>
<dbReference type="PANTHER" id="PTHR42833">
    <property type="entry name" value="URIDYLATE KINASE"/>
    <property type="match status" value="1"/>
</dbReference>
<dbReference type="Gene3D" id="3.40.1160.10">
    <property type="entry name" value="Acetylglutamate kinase-like"/>
    <property type="match status" value="1"/>
</dbReference>
<dbReference type="NCBIfam" id="TIGR02075">
    <property type="entry name" value="pyrH_bact"/>
    <property type="match status" value="1"/>
</dbReference>
<proteinExistence type="inferred from homology"/>
<dbReference type="FunFam" id="3.40.1160.10:FF:000001">
    <property type="entry name" value="Uridylate kinase"/>
    <property type="match status" value="1"/>
</dbReference>
<dbReference type="InterPro" id="IPR001048">
    <property type="entry name" value="Asp/Glu/Uridylate_kinase"/>
</dbReference>
<feature type="region of interest" description="Disordered" evidence="10">
    <location>
        <begin position="15"/>
        <end position="65"/>
    </location>
</feature>
<evidence type="ECO:0000256" key="3">
    <source>
        <dbReference type="ARBA" id="ARBA00012899"/>
    </source>
</evidence>
<evidence type="ECO:0000259" key="11">
    <source>
        <dbReference type="Pfam" id="PF00696"/>
    </source>
</evidence>
<keyword evidence="7" id="KW-0067">ATP-binding</keyword>
<dbReference type="EC" id="2.7.4.22" evidence="3"/>
<keyword evidence="5" id="KW-0547">Nucleotide-binding</keyword>
<evidence type="ECO:0000256" key="6">
    <source>
        <dbReference type="ARBA" id="ARBA00022777"/>
    </source>
</evidence>
<dbReference type="AlphaFoldDB" id="A0A8T2RZY5"/>
<evidence type="ECO:0000256" key="2">
    <source>
        <dbReference type="ARBA" id="ARBA00007614"/>
    </source>
</evidence>
<name>A0A8T2RZY5_CERRI</name>
<feature type="domain" description="Myb/SANT-like DNA-binding" evidence="12">
    <location>
        <begin position="152"/>
        <end position="246"/>
    </location>
</feature>
<comment type="caution">
    <text evidence="13">The sequence shown here is derived from an EMBL/GenBank/DDBJ whole genome shotgun (WGS) entry which is preliminary data.</text>
</comment>
<comment type="similarity">
    <text evidence="2">Belongs to the UMP kinase family.</text>
</comment>
<evidence type="ECO:0000313" key="14">
    <source>
        <dbReference type="Proteomes" id="UP000825935"/>
    </source>
</evidence>
<dbReference type="GO" id="GO:0033862">
    <property type="term" value="F:UMP kinase activity"/>
    <property type="evidence" value="ECO:0007669"/>
    <property type="project" value="UniProtKB-EC"/>
</dbReference>
<dbReference type="GO" id="GO:0005524">
    <property type="term" value="F:ATP binding"/>
    <property type="evidence" value="ECO:0007669"/>
    <property type="project" value="UniProtKB-KW"/>
</dbReference>
<comment type="pathway">
    <text evidence="1">Pyrimidine metabolism; CTP biosynthesis via de novo pathway; UDP from UMP (UMPK route): step 1/1.</text>
</comment>
<dbReference type="Gene3D" id="1.10.10.60">
    <property type="entry name" value="Homeodomain-like"/>
    <property type="match status" value="1"/>
</dbReference>
<dbReference type="InterPro" id="IPR036393">
    <property type="entry name" value="AceGlu_kinase-like_sf"/>
</dbReference>
<evidence type="ECO:0000256" key="5">
    <source>
        <dbReference type="ARBA" id="ARBA00022741"/>
    </source>
</evidence>
<evidence type="ECO:0000256" key="9">
    <source>
        <dbReference type="ARBA" id="ARBA00032092"/>
    </source>
</evidence>
<dbReference type="FunFam" id="1.10.10.60:FF:000238">
    <property type="entry name" value="Aspartate/glutamate/uridylate kinase family protein"/>
    <property type="match status" value="1"/>
</dbReference>
<feature type="region of interest" description="Disordered" evidence="10">
    <location>
        <begin position="106"/>
        <end position="154"/>
    </location>
</feature>
<evidence type="ECO:0000259" key="12">
    <source>
        <dbReference type="Pfam" id="PF13837"/>
    </source>
</evidence>
<keyword evidence="4" id="KW-0808">Transferase</keyword>